<reference evidence="3" key="2">
    <citation type="submission" date="2015-01" db="EMBL/GenBank/DDBJ databases">
        <title>Evolutionary Origins and Diversification of the Mycorrhizal Mutualists.</title>
        <authorList>
            <consortium name="DOE Joint Genome Institute"/>
            <consortium name="Mycorrhizal Genomics Consortium"/>
            <person name="Kohler A."/>
            <person name="Kuo A."/>
            <person name="Nagy L.G."/>
            <person name="Floudas D."/>
            <person name="Copeland A."/>
            <person name="Barry K.W."/>
            <person name="Cichocki N."/>
            <person name="Veneault-Fourrey C."/>
            <person name="LaButti K."/>
            <person name="Lindquist E.A."/>
            <person name="Lipzen A."/>
            <person name="Lundell T."/>
            <person name="Morin E."/>
            <person name="Murat C."/>
            <person name="Riley R."/>
            <person name="Ohm R."/>
            <person name="Sun H."/>
            <person name="Tunlid A."/>
            <person name="Henrissat B."/>
            <person name="Grigoriev I.V."/>
            <person name="Hibbett D.S."/>
            <person name="Martin F."/>
        </authorList>
    </citation>
    <scope>NUCLEOTIDE SEQUENCE [LARGE SCALE GENOMIC DNA]</scope>
    <source>
        <strain evidence="3">441</strain>
    </source>
</reference>
<keyword evidence="3" id="KW-1185">Reference proteome</keyword>
<gene>
    <name evidence="2" type="ORF">PISMIDRAFT_10079</name>
</gene>
<protein>
    <submittedName>
        <fullName evidence="2">Unplaced genomic scaffold scaffold_30, whole genome shotgun sequence</fullName>
    </submittedName>
</protein>
<sequence>MTQNFPQSSRLELKDPFISRSQPPDVGPTDFGGYLHLAYPSGCGVRDVMAKLWPLATIEINAPKLGGKAQPPRLLLVAVIVLVVTLSLPSPKHVLRQTLRMCRMTIQPLVFAQRKLLGDVQSGPMPGLAASWSN</sequence>
<keyword evidence="1" id="KW-1133">Transmembrane helix</keyword>
<keyword evidence="1" id="KW-0812">Transmembrane</keyword>
<proteinExistence type="predicted"/>
<evidence type="ECO:0000313" key="3">
    <source>
        <dbReference type="Proteomes" id="UP000054018"/>
    </source>
</evidence>
<feature type="transmembrane region" description="Helical" evidence="1">
    <location>
        <begin position="74"/>
        <end position="95"/>
    </location>
</feature>
<organism evidence="2 3">
    <name type="scientific">Pisolithus microcarpus 441</name>
    <dbReference type="NCBI Taxonomy" id="765257"/>
    <lineage>
        <taxon>Eukaryota</taxon>
        <taxon>Fungi</taxon>
        <taxon>Dikarya</taxon>
        <taxon>Basidiomycota</taxon>
        <taxon>Agaricomycotina</taxon>
        <taxon>Agaricomycetes</taxon>
        <taxon>Agaricomycetidae</taxon>
        <taxon>Boletales</taxon>
        <taxon>Sclerodermatineae</taxon>
        <taxon>Pisolithaceae</taxon>
        <taxon>Pisolithus</taxon>
    </lineage>
</organism>
<dbReference type="EMBL" id="KN833714">
    <property type="protein sequence ID" value="KIK24651.1"/>
    <property type="molecule type" value="Genomic_DNA"/>
</dbReference>
<reference evidence="2 3" key="1">
    <citation type="submission" date="2014-04" db="EMBL/GenBank/DDBJ databases">
        <authorList>
            <consortium name="DOE Joint Genome Institute"/>
            <person name="Kuo A."/>
            <person name="Kohler A."/>
            <person name="Costa M.D."/>
            <person name="Nagy L.G."/>
            <person name="Floudas D."/>
            <person name="Copeland A."/>
            <person name="Barry K.W."/>
            <person name="Cichocki N."/>
            <person name="Veneault-Fourrey C."/>
            <person name="LaButti K."/>
            <person name="Lindquist E.A."/>
            <person name="Lipzen A."/>
            <person name="Lundell T."/>
            <person name="Morin E."/>
            <person name="Murat C."/>
            <person name="Sun H."/>
            <person name="Tunlid A."/>
            <person name="Henrissat B."/>
            <person name="Grigoriev I.V."/>
            <person name="Hibbett D.S."/>
            <person name="Martin F."/>
            <person name="Nordberg H.P."/>
            <person name="Cantor M.N."/>
            <person name="Hua S.X."/>
        </authorList>
    </citation>
    <scope>NUCLEOTIDE SEQUENCE [LARGE SCALE GENOMIC DNA]</scope>
    <source>
        <strain evidence="2 3">441</strain>
    </source>
</reference>
<evidence type="ECO:0000313" key="2">
    <source>
        <dbReference type="EMBL" id="KIK24651.1"/>
    </source>
</evidence>
<dbReference type="Proteomes" id="UP000054018">
    <property type="component" value="Unassembled WGS sequence"/>
</dbReference>
<dbReference type="AlphaFoldDB" id="A0A0C9Z646"/>
<keyword evidence="1" id="KW-0472">Membrane</keyword>
<evidence type="ECO:0000256" key="1">
    <source>
        <dbReference type="SAM" id="Phobius"/>
    </source>
</evidence>
<dbReference type="HOGENOM" id="CLU_1897017_0_0_1"/>
<accession>A0A0C9Z646</accession>
<name>A0A0C9Z646_9AGAM</name>